<dbReference type="STRING" id="84029.CROST_15750"/>
<feature type="domain" description="Histidine kinase/HSP90-like ATPase" evidence="9">
    <location>
        <begin position="296"/>
        <end position="380"/>
    </location>
</feature>
<proteinExistence type="predicted"/>
<dbReference type="EC" id="2.7.13.3" evidence="2"/>
<evidence type="ECO:0000313" key="11">
    <source>
        <dbReference type="EMBL" id="URZ10072.1"/>
    </source>
</evidence>
<evidence type="ECO:0000256" key="6">
    <source>
        <dbReference type="ARBA" id="ARBA00022777"/>
    </source>
</evidence>
<dbReference type="KEGG" id="crw:CROST_007800"/>
<dbReference type="PANTHER" id="PTHR24421">
    <property type="entry name" value="NITRATE/NITRITE SENSOR PROTEIN NARX-RELATED"/>
    <property type="match status" value="1"/>
</dbReference>
<evidence type="ECO:0000313" key="12">
    <source>
        <dbReference type="Proteomes" id="UP000190951"/>
    </source>
</evidence>
<name>A0A1S8L9U7_9CLOT</name>
<evidence type="ECO:0000256" key="4">
    <source>
        <dbReference type="ARBA" id="ARBA00022679"/>
    </source>
</evidence>
<comment type="catalytic activity">
    <reaction evidence="1">
        <text>ATP + protein L-histidine = ADP + protein N-phospho-L-histidine.</text>
        <dbReference type="EC" id="2.7.13.3"/>
    </reaction>
</comment>
<dbReference type="Pfam" id="PF02518">
    <property type="entry name" value="HATPase_c"/>
    <property type="match status" value="1"/>
</dbReference>
<dbReference type="GO" id="GO:0000155">
    <property type="term" value="F:phosphorelay sensor kinase activity"/>
    <property type="evidence" value="ECO:0007669"/>
    <property type="project" value="InterPro"/>
</dbReference>
<dbReference type="Gene3D" id="1.20.5.1930">
    <property type="match status" value="1"/>
</dbReference>
<keyword evidence="8" id="KW-0902">Two-component regulatory system</keyword>
<dbReference type="GO" id="GO:0016020">
    <property type="term" value="C:membrane"/>
    <property type="evidence" value="ECO:0007669"/>
    <property type="project" value="InterPro"/>
</dbReference>
<sequence>MNTFFSSSKDRRAAFRIVQFFIIISIFKASIQNGIHILNLIALILLCFNDLLRDFIKYPLRYVSCAISNLLLLYIAYTNTGTEIIVYAVLLSVEIILLNKEIIKSLLIINFATYYVASGILYSNNPIHIFLNGLTNYILTILVSLLFKGIIKEKVKAENLNKELNETNLKLEKYAKKIEELTIEKERTRIAQELHDSIGHSLVALNMNLEYTENIIEIKPEKAKLVVKNCYKISKECLQTLRKVVNLLKETSNKYNLNEEIHKIFDNFKNTSQYKFNLKYDNTVEKIESTIKICIFKTVREAITNGVKHGKATIFTIDIYKKDNYIHFKITNNGQGINSSDIIKSNGLIGMEQRINEFNGDIFFSSPDKTGFIVEGKIPFKILEEIPHD</sequence>
<dbReference type="InterPro" id="IPR003594">
    <property type="entry name" value="HATPase_dom"/>
</dbReference>
<organism evidence="11 12">
    <name type="scientific">Clostridium felsineum</name>
    <dbReference type="NCBI Taxonomy" id="36839"/>
    <lineage>
        <taxon>Bacteria</taxon>
        <taxon>Bacillati</taxon>
        <taxon>Bacillota</taxon>
        <taxon>Clostridia</taxon>
        <taxon>Eubacteriales</taxon>
        <taxon>Clostridiaceae</taxon>
        <taxon>Clostridium</taxon>
    </lineage>
</organism>
<accession>A0A1S8L9U7</accession>
<evidence type="ECO:0000256" key="3">
    <source>
        <dbReference type="ARBA" id="ARBA00022553"/>
    </source>
</evidence>
<evidence type="ECO:0000256" key="2">
    <source>
        <dbReference type="ARBA" id="ARBA00012438"/>
    </source>
</evidence>
<dbReference type="GO" id="GO:0005524">
    <property type="term" value="F:ATP binding"/>
    <property type="evidence" value="ECO:0007669"/>
    <property type="project" value="UniProtKB-KW"/>
</dbReference>
<evidence type="ECO:0000256" key="1">
    <source>
        <dbReference type="ARBA" id="ARBA00000085"/>
    </source>
</evidence>
<dbReference type="InterPro" id="IPR011712">
    <property type="entry name" value="Sig_transdc_His_kin_sub3_dim/P"/>
</dbReference>
<dbReference type="RefSeq" id="WP_077833074.1">
    <property type="nucleotide sequence ID" value="NZ_CP096983.1"/>
</dbReference>
<dbReference type="Gene3D" id="3.30.565.10">
    <property type="entry name" value="Histidine kinase-like ATPase, C-terminal domain"/>
    <property type="match status" value="1"/>
</dbReference>
<evidence type="ECO:0000256" key="8">
    <source>
        <dbReference type="ARBA" id="ARBA00023012"/>
    </source>
</evidence>
<protein>
    <recommendedName>
        <fullName evidence="2">histidine kinase</fullName>
        <ecNumber evidence="2">2.7.13.3</ecNumber>
    </recommendedName>
</protein>
<gene>
    <name evidence="11" type="ORF">CROST_007800</name>
</gene>
<keyword evidence="6" id="KW-0418">Kinase</keyword>
<reference evidence="11 12" key="1">
    <citation type="submission" date="2022-04" db="EMBL/GenBank/DDBJ databases">
        <title>Genome sequence of C. roseum typestrain.</title>
        <authorList>
            <person name="Poehlein A."/>
            <person name="Schoch T."/>
            <person name="Duerre P."/>
            <person name="Daniel R."/>
        </authorList>
    </citation>
    <scope>NUCLEOTIDE SEQUENCE [LARGE SCALE GENOMIC DNA]</scope>
    <source>
        <strain evidence="11 12">DSM 7320</strain>
    </source>
</reference>
<dbReference type="AlphaFoldDB" id="A0A1S8L9U7"/>
<dbReference type="Pfam" id="PF07730">
    <property type="entry name" value="HisKA_3"/>
    <property type="match status" value="1"/>
</dbReference>
<dbReference type="InterPro" id="IPR036890">
    <property type="entry name" value="HATPase_C_sf"/>
</dbReference>
<dbReference type="EMBL" id="CP096983">
    <property type="protein sequence ID" value="URZ10072.1"/>
    <property type="molecule type" value="Genomic_DNA"/>
</dbReference>
<dbReference type="Proteomes" id="UP000190951">
    <property type="component" value="Chromosome"/>
</dbReference>
<dbReference type="SUPFAM" id="SSF55874">
    <property type="entry name" value="ATPase domain of HSP90 chaperone/DNA topoisomerase II/histidine kinase"/>
    <property type="match status" value="1"/>
</dbReference>
<keyword evidence="4" id="KW-0808">Transferase</keyword>
<evidence type="ECO:0000256" key="5">
    <source>
        <dbReference type="ARBA" id="ARBA00022741"/>
    </source>
</evidence>
<dbReference type="InterPro" id="IPR050482">
    <property type="entry name" value="Sensor_HK_TwoCompSys"/>
</dbReference>
<evidence type="ECO:0000259" key="9">
    <source>
        <dbReference type="Pfam" id="PF02518"/>
    </source>
</evidence>
<keyword evidence="3" id="KW-0597">Phosphoprotein</keyword>
<keyword evidence="5" id="KW-0547">Nucleotide-binding</keyword>
<dbReference type="PANTHER" id="PTHR24421:SF10">
    <property type="entry name" value="NITRATE_NITRITE SENSOR PROTEIN NARQ"/>
    <property type="match status" value="1"/>
</dbReference>
<dbReference type="GO" id="GO:0046983">
    <property type="term" value="F:protein dimerization activity"/>
    <property type="evidence" value="ECO:0007669"/>
    <property type="project" value="InterPro"/>
</dbReference>
<keyword evidence="7" id="KW-0067">ATP-binding</keyword>
<dbReference type="CDD" id="cd16917">
    <property type="entry name" value="HATPase_UhpB-NarQ-NarX-like"/>
    <property type="match status" value="1"/>
</dbReference>
<keyword evidence="12" id="KW-1185">Reference proteome</keyword>
<feature type="domain" description="Signal transduction histidine kinase subgroup 3 dimerisation and phosphoacceptor" evidence="10">
    <location>
        <begin position="186"/>
        <end position="251"/>
    </location>
</feature>
<evidence type="ECO:0000259" key="10">
    <source>
        <dbReference type="Pfam" id="PF07730"/>
    </source>
</evidence>
<evidence type="ECO:0000256" key="7">
    <source>
        <dbReference type="ARBA" id="ARBA00022840"/>
    </source>
</evidence>